<dbReference type="EMBL" id="JAVRHX010000003">
    <property type="protein sequence ID" value="MDT0595501.1"/>
    <property type="molecule type" value="Genomic_DNA"/>
</dbReference>
<keyword evidence="2" id="KW-1185">Reference proteome</keyword>
<dbReference type="InterPro" id="IPR011978">
    <property type="entry name" value="YgfB-like"/>
</dbReference>
<reference evidence="1 2" key="1">
    <citation type="submission" date="2023-09" db="EMBL/GenBank/DDBJ databases">
        <authorList>
            <person name="Rey-Velasco X."/>
        </authorList>
    </citation>
    <scope>NUCLEOTIDE SEQUENCE [LARGE SCALE GENOMIC DNA]</scope>
    <source>
        <strain evidence="1 2">P117</strain>
    </source>
</reference>
<accession>A0ABU2ZS95</accession>
<comment type="caution">
    <text evidence="1">The sequence shown here is derived from an EMBL/GenBank/DDBJ whole genome shotgun (WGS) entry which is preliminary data.</text>
</comment>
<dbReference type="Pfam" id="PF03695">
    <property type="entry name" value="UPF0149"/>
    <property type="match status" value="1"/>
</dbReference>
<proteinExistence type="predicted"/>
<evidence type="ECO:0000313" key="1">
    <source>
        <dbReference type="EMBL" id="MDT0595501.1"/>
    </source>
</evidence>
<protein>
    <submittedName>
        <fullName evidence="1">UPF0149 family protein</fullName>
    </submittedName>
</protein>
<dbReference type="Proteomes" id="UP001253545">
    <property type="component" value="Unassembled WGS sequence"/>
</dbReference>
<sequence>MGLSELYDNPKQAAFLHPQEYLEGCLLGACACPEIPLPDVWMPWVIKQHKQIESPEQVERISDVLFAFFKARLADMHNDTVKLPEYARVAKEMPYDKKDYRALSLWAQGLLMAHSAREAYWQNAWDKMQQQVPDKAPVLAKDLSHCLLMFSTFADPQKTISEATKKGDKQLLEKLPIIAQSLQKALEKYVAISGQLAQYLPNQFETFSNGPNHN</sequence>
<dbReference type="InterPro" id="IPR036255">
    <property type="entry name" value="YgfB-like_sf"/>
</dbReference>
<dbReference type="RefSeq" id="WP_311369018.1">
    <property type="nucleotide sequence ID" value="NZ_JAVRHX010000003.1"/>
</dbReference>
<gene>
    <name evidence="1" type="ORF">RM552_11645</name>
</gene>
<organism evidence="1 2">
    <name type="scientific">Glaciecola petra</name>
    <dbReference type="NCBI Taxonomy" id="3075602"/>
    <lineage>
        <taxon>Bacteria</taxon>
        <taxon>Pseudomonadati</taxon>
        <taxon>Pseudomonadota</taxon>
        <taxon>Gammaproteobacteria</taxon>
        <taxon>Alteromonadales</taxon>
        <taxon>Alteromonadaceae</taxon>
        <taxon>Glaciecola</taxon>
    </lineage>
</organism>
<dbReference type="SUPFAM" id="SSF101327">
    <property type="entry name" value="YgfB-like"/>
    <property type="match status" value="1"/>
</dbReference>
<evidence type="ECO:0000313" key="2">
    <source>
        <dbReference type="Proteomes" id="UP001253545"/>
    </source>
</evidence>
<name>A0ABU2ZS95_9ALTE</name>